<keyword evidence="2" id="KW-1185">Reference proteome</keyword>
<dbReference type="Proteomes" id="UP001234202">
    <property type="component" value="Unassembled WGS sequence"/>
</dbReference>
<evidence type="ECO:0000313" key="2">
    <source>
        <dbReference type="Proteomes" id="UP001234202"/>
    </source>
</evidence>
<dbReference type="EMBL" id="JASBWV010000043">
    <property type="protein sequence ID" value="KAJ9115539.1"/>
    <property type="molecule type" value="Genomic_DNA"/>
</dbReference>
<gene>
    <name evidence="1" type="ORF">QFC24_006948</name>
</gene>
<proteinExistence type="predicted"/>
<sequence length="360" mass="40798">MPKFPDSADVKPSSSDLEKIDKMPQEQLEINDTVDWADYFNADIFELYSPTNPLIANTLLDSCLEEGDRHDYDNSDNFDDFFGSAGDFHNGHIGTIMNAIGIKKEDNVDRDIMVESDPSSFGQNADMSIFSFNSKSCALQHLVANNFEACSETPAESAPRIDLTSELTFDDATMRMLAKYFKVSATPNDVNSAQECINPAMLQSILDNPANTAEAAAEDITDREPCPFWNNHDLHKTNYMNDMGYDSLNDEDRDEDEENLVPEDIVRHYWISNTNDIKFQVRHRQTYLYLTAKQLEDRFGCINITIWTHWKEKSKRTVGSLTIEDDPTWKLSASKDSIQNAFGNSLPTMNIGTLADFPFK</sequence>
<evidence type="ECO:0000313" key="1">
    <source>
        <dbReference type="EMBL" id="KAJ9115539.1"/>
    </source>
</evidence>
<protein>
    <submittedName>
        <fullName evidence="1">Uncharacterized protein</fullName>
    </submittedName>
</protein>
<name>A0ACC2WUU3_9TREE</name>
<accession>A0ACC2WUU3</accession>
<reference evidence="1" key="1">
    <citation type="submission" date="2023-04" db="EMBL/GenBank/DDBJ databases">
        <title>Draft Genome sequencing of Naganishia species isolated from polar environments using Oxford Nanopore Technology.</title>
        <authorList>
            <person name="Leo P."/>
            <person name="Venkateswaran K."/>
        </authorList>
    </citation>
    <scope>NUCLEOTIDE SEQUENCE</scope>
    <source>
        <strain evidence="1">DBVPG 5303</strain>
    </source>
</reference>
<organism evidence="1 2">
    <name type="scientific">Naganishia onofrii</name>
    <dbReference type="NCBI Taxonomy" id="1851511"/>
    <lineage>
        <taxon>Eukaryota</taxon>
        <taxon>Fungi</taxon>
        <taxon>Dikarya</taxon>
        <taxon>Basidiomycota</taxon>
        <taxon>Agaricomycotina</taxon>
        <taxon>Tremellomycetes</taxon>
        <taxon>Filobasidiales</taxon>
        <taxon>Filobasidiaceae</taxon>
        <taxon>Naganishia</taxon>
    </lineage>
</organism>
<comment type="caution">
    <text evidence="1">The sequence shown here is derived from an EMBL/GenBank/DDBJ whole genome shotgun (WGS) entry which is preliminary data.</text>
</comment>